<protein>
    <submittedName>
        <fullName evidence="1">Uncharacterized protein</fullName>
    </submittedName>
</protein>
<sequence>MESNVDTSAINVSDTQNVHVMVPGGGFGLTNGVILPPFVHAAVVPAVPASRSGGTGVVPPAFATTVTLPPQPPNVPVMQKNDQPR</sequence>
<organism evidence="1 2">
    <name type="scientific">Lithospermum erythrorhizon</name>
    <name type="common">Purple gromwell</name>
    <name type="synonym">Lithospermum officinale var. erythrorhizon</name>
    <dbReference type="NCBI Taxonomy" id="34254"/>
    <lineage>
        <taxon>Eukaryota</taxon>
        <taxon>Viridiplantae</taxon>
        <taxon>Streptophyta</taxon>
        <taxon>Embryophyta</taxon>
        <taxon>Tracheophyta</taxon>
        <taxon>Spermatophyta</taxon>
        <taxon>Magnoliopsida</taxon>
        <taxon>eudicotyledons</taxon>
        <taxon>Gunneridae</taxon>
        <taxon>Pentapetalae</taxon>
        <taxon>asterids</taxon>
        <taxon>lamiids</taxon>
        <taxon>Boraginales</taxon>
        <taxon>Boraginaceae</taxon>
        <taxon>Boraginoideae</taxon>
        <taxon>Lithospermeae</taxon>
        <taxon>Lithospermum</taxon>
    </lineage>
</organism>
<name>A0AAV3Q462_LITER</name>
<keyword evidence="2" id="KW-1185">Reference proteome</keyword>
<evidence type="ECO:0000313" key="1">
    <source>
        <dbReference type="EMBL" id="GAA0157415.1"/>
    </source>
</evidence>
<dbReference type="Proteomes" id="UP001454036">
    <property type="component" value="Unassembled WGS sequence"/>
</dbReference>
<accession>A0AAV3Q462</accession>
<comment type="caution">
    <text evidence="1">The sequence shown here is derived from an EMBL/GenBank/DDBJ whole genome shotgun (WGS) entry which is preliminary data.</text>
</comment>
<dbReference type="EMBL" id="BAABME010003101">
    <property type="protein sequence ID" value="GAA0157415.1"/>
    <property type="molecule type" value="Genomic_DNA"/>
</dbReference>
<gene>
    <name evidence="1" type="ORF">LIER_14686</name>
</gene>
<dbReference type="AlphaFoldDB" id="A0AAV3Q462"/>
<proteinExistence type="predicted"/>
<evidence type="ECO:0000313" key="2">
    <source>
        <dbReference type="Proteomes" id="UP001454036"/>
    </source>
</evidence>
<reference evidence="1 2" key="1">
    <citation type="submission" date="2024-01" db="EMBL/GenBank/DDBJ databases">
        <title>The complete chloroplast genome sequence of Lithospermum erythrorhizon: insights into the phylogenetic relationship among Boraginaceae species and the maternal lineages of purple gromwells.</title>
        <authorList>
            <person name="Okada T."/>
            <person name="Watanabe K."/>
        </authorList>
    </citation>
    <scope>NUCLEOTIDE SEQUENCE [LARGE SCALE GENOMIC DNA]</scope>
</reference>